<evidence type="ECO:0000313" key="10">
    <source>
        <dbReference type="Proteomes" id="UP001215231"/>
    </source>
</evidence>
<dbReference type="InterPro" id="IPR020094">
    <property type="entry name" value="TruA/RsuA/RluB/E/F_N"/>
</dbReference>
<dbReference type="Pfam" id="PF01479">
    <property type="entry name" value="S4"/>
    <property type="match status" value="1"/>
</dbReference>
<dbReference type="PROSITE" id="PS01149">
    <property type="entry name" value="PSI_RSU"/>
    <property type="match status" value="1"/>
</dbReference>
<dbReference type="SMART" id="SM00363">
    <property type="entry name" value="S4"/>
    <property type="match status" value="1"/>
</dbReference>
<evidence type="ECO:0000259" key="8">
    <source>
        <dbReference type="SMART" id="SM00363"/>
    </source>
</evidence>
<dbReference type="EMBL" id="CP059693">
    <property type="protein sequence ID" value="WDE11644.1"/>
    <property type="molecule type" value="Genomic_DNA"/>
</dbReference>
<dbReference type="InterPro" id="IPR006145">
    <property type="entry name" value="PsdUridine_synth_RsuA/RluA"/>
</dbReference>
<dbReference type="Gene3D" id="3.30.70.1560">
    <property type="entry name" value="Alpha-L RNA-binding motif"/>
    <property type="match status" value="1"/>
</dbReference>
<proteinExistence type="inferred from homology"/>
<gene>
    <name evidence="9" type="ORF">H3N35_26175</name>
</gene>
<keyword evidence="10" id="KW-1185">Reference proteome</keyword>
<evidence type="ECO:0000256" key="2">
    <source>
        <dbReference type="ARBA" id="ARBA00022884"/>
    </source>
</evidence>
<dbReference type="InterPro" id="IPR036986">
    <property type="entry name" value="S4_RNA-bd_sf"/>
</dbReference>
<evidence type="ECO:0000256" key="7">
    <source>
        <dbReference type="RuleBase" id="RU003887"/>
    </source>
</evidence>
<evidence type="ECO:0000256" key="5">
    <source>
        <dbReference type="ARBA" id="ARBA00037590"/>
    </source>
</evidence>
<keyword evidence="2 6" id="KW-0694">RNA-binding</keyword>
<comment type="function">
    <text evidence="5">Responsible for synthesis of pseudouridine from uracil-516 in 16S ribosomal RNA.</text>
</comment>
<dbReference type="Proteomes" id="UP001215231">
    <property type="component" value="Chromosome"/>
</dbReference>
<name>A0ABY7VD94_9GAMM</name>
<accession>A0ABY7VD94</accession>
<keyword evidence="3 7" id="KW-0413">Isomerase</keyword>
<dbReference type="InterPro" id="IPR042092">
    <property type="entry name" value="PsdUridine_s_RsuA/RluB/E/F_cat"/>
</dbReference>
<dbReference type="NCBIfam" id="TIGR00093">
    <property type="entry name" value="pseudouridine synthase"/>
    <property type="match status" value="1"/>
</dbReference>
<protein>
    <recommendedName>
        <fullName evidence="7">Pseudouridine synthase</fullName>
        <ecNumber evidence="7">5.4.99.-</ecNumber>
    </recommendedName>
</protein>
<evidence type="ECO:0000313" key="9">
    <source>
        <dbReference type="EMBL" id="WDE11644.1"/>
    </source>
</evidence>
<dbReference type="PANTHER" id="PTHR47683">
    <property type="entry name" value="PSEUDOURIDINE SYNTHASE FAMILY PROTEIN-RELATED"/>
    <property type="match status" value="1"/>
</dbReference>
<comment type="catalytic activity">
    <reaction evidence="4">
        <text>uridine(516) in 16S rRNA = pseudouridine(516) in 16S rRNA</text>
        <dbReference type="Rhea" id="RHEA:38867"/>
        <dbReference type="Rhea" id="RHEA-COMP:10089"/>
        <dbReference type="Rhea" id="RHEA-COMP:10090"/>
        <dbReference type="ChEBI" id="CHEBI:65314"/>
        <dbReference type="ChEBI" id="CHEBI:65315"/>
        <dbReference type="EC" id="5.4.99.19"/>
    </reaction>
</comment>
<dbReference type="InterPro" id="IPR002942">
    <property type="entry name" value="S4_RNA-bd"/>
</dbReference>
<comment type="similarity">
    <text evidence="1 7">Belongs to the pseudouridine synthase RsuA family.</text>
</comment>
<dbReference type="InterPro" id="IPR018496">
    <property type="entry name" value="PsdUridine_synth_RsuA/RluB_CS"/>
</dbReference>
<dbReference type="InterPro" id="IPR000748">
    <property type="entry name" value="PsdUridine_synth_RsuA/RluB/E/F"/>
</dbReference>
<dbReference type="RefSeq" id="WP_274051807.1">
    <property type="nucleotide sequence ID" value="NZ_CP059693.1"/>
</dbReference>
<dbReference type="InterPro" id="IPR020103">
    <property type="entry name" value="PsdUridine_synth_cat_dom_sf"/>
</dbReference>
<dbReference type="SUPFAM" id="SSF55174">
    <property type="entry name" value="Alpha-L RNA-binding motif"/>
    <property type="match status" value="1"/>
</dbReference>
<evidence type="ECO:0000256" key="1">
    <source>
        <dbReference type="ARBA" id="ARBA00008348"/>
    </source>
</evidence>
<dbReference type="CDD" id="cd02553">
    <property type="entry name" value="PseudoU_synth_RsuA"/>
    <property type="match status" value="1"/>
</dbReference>
<dbReference type="Gene3D" id="3.10.290.10">
    <property type="entry name" value="RNA-binding S4 domain"/>
    <property type="match status" value="1"/>
</dbReference>
<feature type="domain" description="RNA-binding S4" evidence="8">
    <location>
        <begin position="1"/>
        <end position="60"/>
    </location>
</feature>
<evidence type="ECO:0000256" key="6">
    <source>
        <dbReference type="PROSITE-ProRule" id="PRU00182"/>
    </source>
</evidence>
<dbReference type="SUPFAM" id="SSF55120">
    <property type="entry name" value="Pseudouridine synthase"/>
    <property type="match status" value="1"/>
</dbReference>
<evidence type="ECO:0000256" key="4">
    <source>
        <dbReference type="ARBA" id="ARBA00036749"/>
    </source>
</evidence>
<dbReference type="InterPro" id="IPR050343">
    <property type="entry name" value="RsuA_PseudoU_synthase"/>
</dbReference>
<dbReference type="CDD" id="cd00165">
    <property type="entry name" value="S4"/>
    <property type="match status" value="1"/>
</dbReference>
<sequence length="242" mass="27430">MRLDKFLCKSTEFSREQAREFIFGGHVRVNGEMLTDPAKQVHENNDILFKGNRLKARDSRYIMMNKPSGTICSNVDENYPSIFSLLDFDRIDDLHLAGRLDVDTTGLVFITDDGRWSQQIISPKNQCYKTYLVGLRNPLAEGVSRQFASGLQLQGEKDLTLPARLQIITRQQVLLSIMEGKYHQVKRMFAAIGNKVVSLHRQQIGDIALDATLQPGQWRYLTPDEVSCFSSPAFGEEQTGKS</sequence>
<dbReference type="Gene3D" id="3.30.70.580">
    <property type="entry name" value="Pseudouridine synthase I, catalytic domain, N-terminal subdomain"/>
    <property type="match status" value="1"/>
</dbReference>
<dbReference type="PANTHER" id="PTHR47683:SF4">
    <property type="entry name" value="PSEUDOURIDINE SYNTHASE"/>
    <property type="match status" value="1"/>
</dbReference>
<dbReference type="Pfam" id="PF00849">
    <property type="entry name" value="PseudoU_synth_2"/>
    <property type="match status" value="1"/>
</dbReference>
<dbReference type="EC" id="5.4.99.-" evidence="7"/>
<reference evidence="9 10" key="1">
    <citation type="journal article" date="2022" name="Mar. Drugs">
        <title>Bioassay-Guided Fractionation Leads to the Detection of Cholic Acid Generated by the Rare Thalassomonas sp.</title>
        <authorList>
            <person name="Pheiffer F."/>
            <person name="Schneider Y.K."/>
            <person name="Hansen E.H."/>
            <person name="Andersen J.H."/>
            <person name="Isaksson J."/>
            <person name="Busche T."/>
            <person name="R C."/>
            <person name="Kalinowski J."/>
            <person name="Zyl L.V."/>
            <person name="Trindade M."/>
        </authorList>
    </citation>
    <scope>NUCLEOTIDE SEQUENCE [LARGE SCALE GENOMIC DNA]</scope>
    <source>
        <strain evidence="9 10">A5K-61T</strain>
    </source>
</reference>
<dbReference type="PROSITE" id="PS50889">
    <property type="entry name" value="S4"/>
    <property type="match status" value="1"/>
</dbReference>
<organism evidence="9 10">
    <name type="scientific">Thalassomonas haliotis</name>
    <dbReference type="NCBI Taxonomy" id="485448"/>
    <lineage>
        <taxon>Bacteria</taxon>
        <taxon>Pseudomonadati</taxon>
        <taxon>Pseudomonadota</taxon>
        <taxon>Gammaproteobacteria</taxon>
        <taxon>Alteromonadales</taxon>
        <taxon>Colwelliaceae</taxon>
        <taxon>Thalassomonas</taxon>
    </lineage>
</organism>
<evidence type="ECO:0000256" key="3">
    <source>
        <dbReference type="ARBA" id="ARBA00023235"/>
    </source>
</evidence>